<dbReference type="EMBL" id="AP018205">
    <property type="protein sequence ID" value="BAY59872.1"/>
    <property type="molecule type" value="Genomic_DNA"/>
</dbReference>
<dbReference type="Gene3D" id="2.60.120.380">
    <property type="match status" value="1"/>
</dbReference>
<accession>A0A1Z4JT23</accession>
<protein>
    <submittedName>
        <fullName evidence="1">Peptidase domain-containing protein</fullName>
    </submittedName>
</protein>
<sequence>MSECLQFRYIQLFLVVLACFGVINRATIRAEARPDSRARNQAISYPNPAVRSRPTVQPIQYGSVIPGVLAPGGFQFRGRFFDAYRFRGLQGDYIRVSVVGSTDSRSRNSLKLKPAFVLLDMNNNVIGEGKQYIEAINLRLQTKLSATGIYTIVVTSSQPGDIGRYSLALQRTYKTIYQAEPHQSRQNKFW</sequence>
<dbReference type="Proteomes" id="UP000217895">
    <property type="component" value="Plasmid Plasmid2 dna"/>
</dbReference>
<gene>
    <name evidence="1" type="ORF">NIES2135_67490</name>
</gene>
<keyword evidence="2" id="KW-1185">Reference proteome</keyword>
<evidence type="ECO:0000313" key="1">
    <source>
        <dbReference type="EMBL" id="BAY59872.1"/>
    </source>
</evidence>
<geneLocation type="plasmid" evidence="1">
    <name>plasmid2</name>
</geneLocation>
<evidence type="ECO:0000313" key="2">
    <source>
        <dbReference type="Proteomes" id="UP000217895"/>
    </source>
</evidence>
<reference evidence="1 2" key="1">
    <citation type="submission" date="2017-06" db="EMBL/GenBank/DDBJ databases">
        <title>Genome sequencing of cyanobaciteial culture collection at National Institute for Environmental Studies (NIES).</title>
        <authorList>
            <person name="Hirose Y."/>
            <person name="Shimura Y."/>
            <person name="Fujisawa T."/>
            <person name="Nakamura Y."/>
            <person name="Kawachi M."/>
        </authorList>
    </citation>
    <scope>NUCLEOTIDE SEQUENCE [LARGE SCALE GENOMIC DNA]</scope>
    <source>
        <strain evidence="1 2">NIES-2135</strain>
        <plasmid evidence="2">Plasmid Plasmid2 dna</plasmid>
    </source>
</reference>
<proteinExistence type="predicted"/>
<dbReference type="AlphaFoldDB" id="A0A1Z4JT23"/>
<organism evidence="1 2">
    <name type="scientific">Leptolyngbya boryana NIES-2135</name>
    <dbReference type="NCBI Taxonomy" id="1973484"/>
    <lineage>
        <taxon>Bacteria</taxon>
        <taxon>Bacillati</taxon>
        <taxon>Cyanobacteriota</taxon>
        <taxon>Cyanophyceae</taxon>
        <taxon>Leptolyngbyales</taxon>
        <taxon>Leptolyngbyaceae</taxon>
        <taxon>Leptolyngbya group</taxon>
        <taxon>Leptolyngbya</taxon>
    </lineage>
</organism>
<keyword evidence="1" id="KW-0614">Plasmid</keyword>
<name>A0A1Z4JT23_LEPBY</name>